<dbReference type="RefSeq" id="WP_276303932.1">
    <property type="nucleotide sequence ID" value="NZ_CP119992.1"/>
</dbReference>
<dbReference type="EMBL" id="JBHTBF010000002">
    <property type="protein sequence ID" value="MFC7316805.1"/>
    <property type="molecule type" value="Genomic_DNA"/>
</dbReference>
<dbReference type="GeneID" id="79316543"/>
<proteinExistence type="predicted"/>
<dbReference type="Gene3D" id="3.20.20.140">
    <property type="entry name" value="Metal-dependent hydrolases"/>
    <property type="match status" value="1"/>
</dbReference>
<dbReference type="Proteomes" id="UP001596547">
    <property type="component" value="Unassembled WGS sequence"/>
</dbReference>
<gene>
    <name evidence="1" type="ORF">ACFQPE_08365</name>
</gene>
<reference evidence="1 2" key="1">
    <citation type="journal article" date="2019" name="Int. J. Syst. Evol. Microbiol.">
        <title>The Global Catalogue of Microorganisms (GCM) 10K type strain sequencing project: providing services to taxonomists for standard genome sequencing and annotation.</title>
        <authorList>
            <consortium name="The Broad Institute Genomics Platform"/>
            <consortium name="The Broad Institute Genome Sequencing Center for Infectious Disease"/>
            <person name="Wu L."/>
            <person name="Ma J."/>
        </authorList>
    </citation>
    <scope>NUCLEOTIDE SEQUENCE [LARGE SCALE GENOMIC DNA]</scope>
    <source>
        <strain evidence="1 2">PSR21</strain>
    </source>
</reference>
<comment type="caution">
    <text evidence="1">The sequence shown here is derived from an EMBL/GenBank/DDBJ whole genome shotgun (WGS) entry which is preliminary data.</text>
</comment>
<sequence length="50" mass="5527">MARDSKSPADNATGLPAVLDALRERGFDGSEVRAVACDNWRRVLHETWDA</sequence>
<dbReference type="AlphaFoldDB" id="A0ABD6A9F2"/>
<dbReference type="SUPFAM" id="SSF51556">
    <property type="entry name" value="Metallo-dependent hydrolases"/>
    <property type="match status" value="1"/>
</dbReference>
<name>A0ABD6A9F2_9EURY</name>
<dbReference type="InterPro" id="IPR032466">
    <property type="entry name" value="Metal_Hydrolase"/>
</dbReference>
<protein>
    <recommendedName>
        <fullName evidence="3">Membrane dipeptidase</fullName>
    </recommendedName>
</protein>
<evidence type="ECO:0000313" key="2">
    <source>
        <dbReference type="Proteomes" id="UP001596547"/>
    </source>
</evidence>
<accession>A0ABD6A9F2</accession>
<evidence type="ECO:0008006" key="3">
    <source>
        <dbReference type="Google" id="ProtNLM"/>
    </source>
</evidence>
<organism evidence="1 2">
    <name type="scientific">Halomarina halobia</name>
    <dbReference type="NCBI Taxonomy" id="3033386"/>
    <lineage>
        <taxon>Archaea</taxon>
        <taxon>Methanobacteriati</taxon>
        <taxon>Methanobacteriota</taxon>
        <taxon>Stenosarchaea group</taxon>
        <taxon>Halobacteria</taxon>
        <taxon>Halobacteriales</taxon>
        <taxon>Natronomonadaceae</taxon>
        <taxon>Halomarina</taxon>
    </lineage>
</organism>
<keyword evidence="2" id="KW-1185">Reference proteome</keyword>
<evidence type="ECO:0000313" key="1">
    <source>
        <dbReference type="EMBL" id="MFC7316805.1"/>
    </source>
</evidence>